<accession>A0A840N7L3</accession>
<proteinExistence type="predicted"/>
<gene>
    <name evidence="1" type="ORF">HNQ36_002680</name>
</gene>
<dbReference type="AlphaFoldDB" id="A0A840N7L3"/>
<reference evidence="1 2" key="1">
    <citation type="submission" date="2020-08" db="EMBL/GenBank/DDBJ databases">
        <title>Genomic Encyclopedia of Type Strains, Phase IV (KMG-IV): sequencing the most valuable type-strain genomes for metagenomic binning, comparative biology and taxonomic classification.</title>
        <authorList>
            <person name="Goeker M."/>
        </authorList>
    </citation>
    <scope>NUCLEOTIDE SEQUENCE [LARGE SCALE GENOMIC DNA]</scope>
    <source>
        <strain evidence="1 2">DSM 17498</strain>
    </source>
</reference>
<evidence type="ECO:0000313" key="2">
    <source>
        <dbReference type="Proteomes" id="UP000521227"/>
    </source>
</evidence>
<dbReference type="Proteomes" id="UP000521227">
    <property type="component" value="Unassembled WGS sequence"/>
</dbReference>
<comment type="caution">
    <text evidence="1">The sequence shown here is derived from an EMBL/GenBank/DDBJ whole genome shotgun (WGS) entry which is preliminary data.</text>
</comment>
<organism evidence="1 2">
    <name type="scientific">Afipia massiliensis</name>
    <dbReference type="NCBI Taxonomy" id="211460"/>
    <lineage>
        <taxon>Bacteria</taxon>
        <taxon>Pseudomonadati</taxon>
        <taxon>Pseudomonadota</taxon>
        <taxon>Alphaproteobacteria</taxon>
        <taxon>Hyphomicrobiales</taxon>
        <taxon>Nitrobacteraceae</taxon>
        <taxon>Afipia</taxon>
    </lineage>
</organism>
<sequence length="97" mass="10682">MGLRKGKGRKAAPPKNELPALKVRLRGKDNSALSIQQLGEGLLEAAQVLKQYEDGYRIKSATIYLTMIDEHGTPVCINKTNELTIYPYQSAADEHGV</sequence>
<protein>
    <submittedName>
        <fullName evidence="1">Uncharacterized protein</fullName>
    </submittedName>
</protein>
<name>A0A840N7L3_9BRAD</name>
<evidence type="ECO:0000313" key="1">
    <source>
        <dbReference type="EMBL" id="MBB5052706.1"/>
    </source>
</evidence>
<dbReference type="EMBL" id="JACHIJ010000003">
    <property type="protein sequence ID" value="MBB5052706.1"/>
    <property type="molecule type" value="Genomic_DNA"/>
</dbReference>
<dbReference type="RefSeq" id="WP_184085726.1">
    <property type="nucleotide sequence ID" value="NZ_JACHIJ010000003.1"/>
</dbReference>